<organism evidence="3 4">
    <name type="scientific">Nitzschia inconspicua</name>
    <dbReference type="NCBI Taxonomy" id="303405"/>
    <lineage>
        <taxon>Eukaryota</taxon>
        <taxon>Sar</taxon>
        <taxon>Stramenopiles</taxon>
        <taxon>Ochrophyta</taxon>
        <taxon>Bacillariophyta</taxon>
        <taxon>Bacillariophyceae</taxon>
        <taxon>Bacillariophycidae</taxon>
        <taxon>Bacillariales</taxon>
        <taxon>Bacillariaceae</taxon>
        <taxon>Nitzschia</taxon>
    </lineage>
</organism>
<dbReference type="EMBL" id="JAGRRH010000001">
    <property type="protein sequence ID" value="KAG7373876.1"/>
    <property type="molecule type" value="Genomic_DNA"/>
</dbReference>
<protein>
    <submittedName>
        <fullName evidence="3">Uncharacterized protein</fullName>
    </submittedName>
</protein>
<feature type="region of interest" description="Disordered" evidence="1">
    <location>
        <begin position="116"/>
        <end position="138"/>
    </location>
</feature>
<feature type="region of interest" description="Disordered" evidence="1">
    <location>
        <begin position="1"/>
        <end position="43"/>
    </location>
</feature>
<feature type="compositionally biased region" description="Low complexity" evidence="1">
    <location>
        <begin position="20"/>
        <end position="32"/>
    </location>
</feature>
<feature type="transmembrane region" description="Helical" evidence="2">
    <location>
        <begin position="72"/>
        <end position="90"/>
    </location>
</feature>
<proteinExistence type="predicted"/>
<keyword evidence="2" id="KW-0472">Membrane</keyword>
<gene>
    <name evidence="3" type="ORF">IV203_012971</name>
</gene>
<keyword evidence="4" id="KW-1185">Reference proteome</keyword>
<feature type="compositionally biased region" description="Low complexity" evidence="1">
    <location>
        <begin position="154"/>
        <end position="163"/>
    </location>
</feature>
<accession>A0A9K3M7Y7</accession>
<comment type="caution">
    <text evidence="3">The sequence shown here is derived from an EMBL/GenBank/DDBJ whole genome shotgun (WGS) entry which is preliminary data.</text>
</comment>
<keyword evidence="2" id="KW-1133">Transmembrane helix</keyword>
<keyword evidence="2" id="KW-0812">Transmembrane</keyword>
<feature type="compositionally biased region" description="Basic and acidic residues" evidence="1">
    <location>
        <begin position="252"/>
        <end position="272"/>
    </location>
</feature>
<evidence type="ECO:0000256" key="2">
    <source>
        <dbReference type="SAM" id="Phobius"/>
    </source>
</evidence>
<feature type="compositionally biased region" description="Low complexity" evidence="1">
    <location>
        <begin position="242"/>
        <end position="251"/>
    </location>
</feature>
<feature type="region of interest" description="Disordered" evidence="1">
    <location>
        <begin position="242"/>
        <end position="272"/>
    </location>
</feature>
<dbReference type="Proteomes" id="UP000693970">
    <property type="component" value="Unassembled WGS sequence"/>
</dbReference>
<dbReference type="AlphaFoldDB" id="A0A9K3M7Y7"/>
<reference evidence="3" key="1">
    <citation type="journal article" date="2021" name="Sci. Rep.">
        <title>Diploid genomic architecture of Nitzschia inconspicua, an elite biomass production diatom.</title>
        <authorList>
            <person name="Oliver A."/>
            <person name="Podell S."/>
            <person name="Pinowska A."/>
            <person name="Traller J.C."/>
            <person name="Smith S.R."/>
            <person name="McClure R."/>
            <person name="Beliaev A."/>
            <person name="Bohutskyi P."/>
            <person name="Hill E.A."/>
            <person name="Rabines A."/>
            <person name="Zheng H."/>
            <person name="Allen L.Z."/>
            <person name="Kuo A."/>
            <person name="Grigoriev I.V."/>
            <person name="Allen A.E."/>
            <person name="Hazlebeck D."/>
            <person name="Allen E.E."/>
        </authorList>
    </citation>
    <scope>NUCLEOTIDE SEQUENCE</scope>
    <source>
        <strain evidence="3">Hildebrandi</strain>
    </source>
</reference>
<reference evidence="3" key="2">
    <citation type="submission" date="2021-04" db="EMBL/GenBank/DDBJ databases">
        <authorList>
            <person name="Podell S."/>
        </authorList>
    </citation>
    <scope>NUCLEOTIDE SEQUENCE</scope>
    <source>
        <strain evidence="3">Hildebrandi</strain>
    </source>
</reference>
<sequence length="440" mass="50544">MAIPIASSAIQQRWSKTNKRSSLTNNNNNSSTPQDSNLQCQGSAKRHRGDRFHALFVFWNNFFHSMNPLGKLRSIGVTMLLCVLLGILLFHPPCYRKRAKGMPLCRLSRGLGITPALSSKGQSRSRRKQRRGSSELLPPQERTRIVMGFMTTGNNNNNNNSNNADDDNEERHRRRTIRNQLLRARDRTGNRVCCLQDYLDDPEENRECIVVYTFLMGGNPDGDHLDFNKTYSSTIKYEQTSFFSEKQSQQSSRRETVNGDDNHNQQQHDENDAKQEMEEDIVFLNVQDTNNVRKVFAWFDYASKLRMELGRKFDYVGITDTEFTIDSDTFLSNDIFQSTTTIQRTYGGIQLQTKQCHKRHNRKDMDCLQDCTKLPSDLLFMSDFVVLSRDLVDYCLAHNNLVQLTGVFPQDCPDLAIANLLHFHPSQALNSTHLDGIVKL</sequence>
<feature type="region of interest" description="Disordered" evidence="1">
    <location>
        <begin position="150"/>
        <end position="173"/>
    </location>
</feature>
<evidence type="ECO:0000313" key="4">
    <source>
        <dbReference type="Proteomes" id="UP000693970"/>
    </source>
</evidence>
<name>A0A9K3M7Y7_9STRA</name>
<evidence type="ECO:0000256" key="1">
    <source>
        <dbReference type="SAM" id="MobiDB-lite"/>
    </source>
</evidence>
<feature type="compositionally biased region" description="Polar residues" evidence="1">
    <location>
        <begin position="33"/>
        <end position="42"/>
    </location>
</feature>
<evidence type="ECO:0000313" key="3">
    <source>
        <dbReference type="EMBL" id="KAG7373876.1"/>
    </source>
</evidence>